<feature type="transmembrane region" description="Helical" evidence="1">
    <location>
        <begin position="201"/>
        <end position="218"/>
    </location>
</feature>
<keyword evidence="1" id="KW-1133">Transmembrane helix</keyword>
<evidence type="ECO:0000313" key="3">
    <source>
        <dbReference type="EMBL" id="MBV2358864.1"/>
    </source>
</evidence>
<keyword evidence="3" id="KW-0012">Acyltransferase</keyword>
<dbReference type="InterPro" id="IPR050623">
    <property type="entry name" value="Glucan_succinyl_AcylTrfase"/>
</dbReference>
<gene>
    <name evidence="3" type="ORF">KUH32_03685</name>
</gene>
<dbReference type="RefSeq" id="WP_217776712.1">
    <property type="nucleotide sequence ID" value="NZ_JAHRWL010000001.1"/>
</dbReference>
<feature type="transmembrane region" description="Helical" evidence="1">
    <location>
        <begin position="100"/>
        <end position="122"/>
    </location>
</feature>
<protein>
    <submittedName>
        <fullName evidence="3">Acyltransferase family protein</fullName>
    </submittedName>
</protein>
<dbReference type="InterPro" id="IPR002656">
    <property type="entry name" value="Acyl_transf_3_dom"/>
</dbReference>
<feature type="transmembrane region" description="Helical" evidence="1">
    <location>
        <begin position="256"/>
        <end position="278"/>
    </location>
</feature>
<evidence type="ECO:0000313" key="4">
    <source>
        <dbReference type="Proteomes" id="UP001166293"/>
    </source>
</evidence>
<reference evidence="3" key="1">
    <citation type="submission" date="2021-06" db="EMBL/GenBank/DDBJ databases">
        <title>Thalassococcus sp. CAU 1522 isolated from sea sand, Republic of Korea.</title>
        <authorList>
            <person name="Kim W."/>
        </authorList>
    </citation>
    <scope>NUCLEOTIDE SEQUENCE</scope>
    <source>
        <strain evidence="3">CAU 1522</strain>
    </source>
</reference>
<dbReference type="PANTHER" id="PTHR36927:SF1">
    <property type="entry name" value="MDO-LIKE PROTEIN"/>
    <property type="match status" value="1"/>
</dbReference>
<keyword evidence="1" id="KW-0812">Transmembrane</keyword>
<sequence>MAQTCLMAHAERYHGLDLLRAVAMLLGLVLHGALIYTAPSVVGDLPVASGLEPPQASPATWAVVIWIHQWRMPAFFLLAGFFAELVIARRGARAFLADRAVRILGALAVFSVLFTLIFARPWGVLDHMWFLWFLSLFCLTAWAAHGMGLRRELRAMAWPVQRLPRMIWLVVPVAALNLAGREAGIWHIIPDQIGQLDRLVGALPYFAAFVIGQMLFHTRDRLAELRRPRVWMGCIAAGALAYVLSLGLMGAEPWPVLPMAVFSAVASLGWTFGLIGLAQWAVPARSAAIDWLVRLSYPVYIFHLYLILGVSALLASAGLAQGWVIVLSAFVTFWLCVVLYYLLVKYTPLDWVLNGYGRAWFKWPWGTNGATKKAAP</sequence>
<feature type="transmembrane region" description="Helical" evidence="1">
    <location>
        <begin position="59"/>
        <end position="88"/>
    </location>
</feature>
<feature type="transmembrane region" description="Helical" evidence="1">
    <location>
        <begin position="230"/>
        <end position="250"/>
    </location>
</feature>
<comment type="caution">
    <text evidence="3">The sequence shown here is derived from an EMBL/GenBank/DDBJ whole genome shotgun (WGS) entry which is preliminary data.</text>
</comment>
<feature type="transmembrane region" description="Helical" evidence="1">
    <location>
        <begin position="166"/>
        <end position="189"/>
    </location>
</feature>
<dbReference type="Proteomes" id="UP001166293">
    <property type="component" value="Unassembled WGS sequence"/>
</dbReference>
<feature type="transmembrane region" description="Helical" evidence="1">
    <location>
        <begin position="128"/>
        <end position="145"/>
    </location>
</feature>
<keyword evidence="3" id="KW-0808">Transferase</keyword>
<dbReference type="GO" id="GO:0016746">
    <property type="term" value="F:acyltransferase activity"/>
    <property type="evidence" value="ECO:0007669"/>
    <property type="project" value="UniProtKB-KW"/>
</dbReference>
<feature type="domain" description="Acyltransferase 3" evidence="2">
    <location>
        <begin position="14"/>
        <end position="340"/>
    </location>
</feature>
<proteinExistence type="predicted"/>
<feature type="transmembrane region" description="Helical" evidence="1">
    <location>
        <begin position="323"/>
        <end position="343"/>
    </location>
</feature>
<dbReference type="EMBL" id="JAHRWL010000001">
    <property type="protein sequence ID" value="MBV2358864.1"/>
    <property type="molecule type" value="Genomic_DNA"/>
</dbReference>
<name>A0ABS6N4C3_9RHOB</name>
<evidence type="ECO:0000256" key="1">
    <source>
        <dbReference type="SAM" id="Phobius"/>
    </source>
</evidence>
<feature type="transmembrane region" description="Helical" evidence="1">
    <location>
        <begin position="299"/>
        <end position="317"/>
    </location>
</feature>
<dbReference type="PANTHER" id="PTHR36927">
    <property type="entry name" value="BLR4337 PROTEIN"/>
    <property type="match status" value="1"/>
</dbReference>
<accession>A0ABS6N4C3</accession>
<dbReference type="Pfam" id="PF01757">
    <property type="entry name" value="Acyl_transf_3"/>
    <property type="match status" value="1"/>
</dbReference>
<keyword evidence="4" id="KW-1185">Reference proteome</keyword>
<keyword evidence="1" id="KW-0472">Membrane</keyword>
<organism evidence="3 4">
    <name type="scientific">Thalassococcus arenae</name>
    <dbReference type="NCBI Taxonomy" id="2851652"/>
    <lineage>
        <taxon>Bacteria</taxon>
        <taxon>Pseudomonadati</taxon>
        <taxon>Pseudomonadota</taxon>
        <taxon>Alphaproteobacteria</taxon>
        <taxon>Rhodobacterales</taxon>
        <taxon>Roseobacteraceae</taxon>
        <taxon>Thalassococcus</taxon>
    </lineage>
</organism>
<feature type="transmembrane region" description="Helical" evidence="1">
    <location>
        <begin position="21"/>
        <end position="39"/>
    </location>
</feature>
<evidence type="ECO:0000259" key="2">
    <source>
        <dbReference type="Pfam" id="PF01757"/>
    </source>
</evidence>